<dbReference type="InterPro" id="IPR036179">
    <property type="entry name" value="Ig-like_dom_sf"/>
</dbReference>
<dbReference type="GO" id="GO:0005886">
    <property type="term" value="C:plasma membrane"/>
    <property type="evidence" value="ECO:0007669"/>
    <property type="project" value="InterPro"/>
</dbReference>
<dbReference type="OrthoDB" id="9947981at2759"/>
<reference evidence="4" key="1">
    <citation type="submission" date="2025-08" db="UniProtKB">
        <authorList>
            <consortium name="Ensembl"/>
        </authorList>
    </citation>
    <scope>IDENTIFICATION</scope>
</reference>
<keyword evidence="5" id="KW-1185">Reference proteome</keyword>
<dbReference type="SMART" id="SM00409">
    <property type="entry name" value="IG"/>
    <property type="match status" value="1"/>
</dbReference>
<dbReference type="Proteomes" id="UP000472271">
    <property type="component" value="Unassembled WGS sequence"/>
</dbReference>
<keyword evidence="2" id="KW-0812">Transmembrane</keyword>
<dbReference type="GeneID" id="115416608"/>
<evidence type="ECO:0000313" key="5">
    <source>
        <dbReference type="Proteomes" id="UP000472271"/>
    </source>
</evidence>
<dbReference type="Ensembl" id="ENSSORT00005002695.1">
    <property type="protein sequence ID" value="ENSSORP00005002621.1"/>
    <property type="gene ID" value="ENSSORG00005001599.1"/>
</dbReference>
<dbReference type="InterPro" id="IPR003599">
    <property type="entry name" value="Ig_sub"/>
</dbReference>
<accession>A0A672YFE9</accession>
<evidence type="ECO:0000256" key="1">
    <source>
        <dbReference type="SAM" id="MobiDB-lite"/>
    </source>
</evidence>
<organism evidence="4 5">
    <name type="scientific">Sphaeramia orbicularis</name>
    <name type="common">orbiculate cardinalfish</name>
    <dbReference type="NCBI Taxonomy" id="375764"/>
    <lineage>
        <taxon>Eukaryota</taxon>
        <taxon>Metazoa</taxon>
        <taxon>Chordata</taxon>
        <taxon>Craniata</taxon>
        <taxon>Vertebrata</taxon>
        <taxon>Euteleostomi</taxon>
        <taxon>Actinopterygii</taxon>
        <taxon>Neopterygii</taxon>
        <taxon>Teleostei</taxon>
        <taxon>Neoteleostei</taxon>
        <taxon>Acanthomorphata</taxon>
        <taxon>Gobiaria</taxon>
        <taxon>Kurtiformes</taxon>
        <taxon>Apogonoidei</taxon>
        <taxon>Apogonidae</taxon>
        <taxon>Apogoninae</taxon>
        <taxon>Sphaeramia</taxon>
    </lineage>
</organism>
<dbReference type="PROSITE" id="PS50835">
    <property type="entry name" value="IG_LIKE"/>
    <property type="match status" value="1"/>
</dbReference>
<sequence>MWTMTAEGLRTPFRTPFRTPLRCWTGLCVWVWAVLVLVSNGDGAVADPKCQTEIKVRRHTVYEASVGQKLRINCTVEFCEGPPPPVYWYKLENSEVLVNVSRIRHLETEWRMEKHLGGVSLLVFGGVLSSDSGIYQCESGNALSHYINVSISGSAAARPNVTSQTDRNHTSAFTPDWSTLQPYMYCAAGIMGMVVMVIAVSVLSMRGCKGKAQAECQTEAQYMVIPMVETPYPPPRPSALHPPVWPTPQDEDPAPPAQRHDDHVYGKVENDRERRQRGGTTEEGAGSVVYAALNHQAGAGAGPGAGPRPRRAAEETSEYASIRVS</sequence>
<feature type="region of interest" description="Disordered" evidence="1">
    <location>
        <begin position="233"/>
        <end position="325"/>
    </location>
</feature>
<feature type="domain" description="Ig-like" evidence="3">
    <location>
        <begin position="48"/>
        <end position="150"/>
    </location>
</feature>
<feature type="compositionally biased region" description="Basic and acidic residues" evidence="1">
    <location>
        <begin position="258"/>
        <end position="276"/>
    </location>
</feature>
<keyword evidence="2" id="KW-1133">Transmembrane helix</keyword>
<dbReference type="SUPFAM" id="SSF48726">
    <property type="entry name" value="Immunoglobulin"/>
    <property type="match status" value="1"/>
</dbReference>
<dbReference type="InterPro" id="IPR039257">
    <property type="entry name" value="BTLA"/>
</dbReference>
<dbReference type="GO" id="GO:0038023">
    <property type="term" value="F:signaling receptor activity"/>
    <property type="evidence" value="ECO:0007669"/>
    <property type="project" value="InterPro"/>
</dbReference>
<dbReference type="AlphaFoldDB" id="A0A672YFE9"/>
<feature type="transmembrane region" description="Helical" evidence="2">
    <location>
        <begin position="182"/>
        <end position="203"/>
    </location>
</feature>
<dbReference type="Gene3D" id="2.60.40.10">
    <property type="entry name" value="Immunoglobulins"/>
    <property type="match status" value="1"/>
</dbReference>
<gene>
    <name evidence="4" type="primary">LOC115416608</name>
</gene>
<name>A0A672YFE9_9TELE</name>
<dbReference type="InterPro" id="IPR013783">
    <property type="entry name" value="Ig-like_fold"/>
</dbReference>
<evidence type="ECO:0000259" key="3">
    <source>
        <dbReference type="PROSITE" id="PS50835"/>
    </source>
</evidence>
<dbReference type="PANTHER" id="PTHR37996:SF1">
    <property type="entry name" value="B- AND T-LYMPHOCYTE ATTENUATOR"/>
    <property type="match status" value="1"/>
</dbReference>
<dbReference type="PANTHER" id="PTHR37996">
    <property type="entry name" value="B- AND T-LYMPHOCYTE ATTENUATOR"/>
    <property type="match status" value="1"/>
</dbReference>
<keyword evidence="2" id="KW-0472">Membrane</keyword>
<protein>
    <submittedName>
        <fullName evidence="4">B- and T-lymphocyte attenuator-like</fullName>
    </submittedName>
</protein>
<proteinExistence type="predicted"/>
<evidence type="ECO:0000313" key="4">
    <source>
        <dbReference type="Ensembl" id="ENSSORP00005002621.1"/>
    </source>
</evidence>
<evidence type="ECO:0000256" key="2">
    <source>
        <dbReference type="SAM" id="Phobius"/>
    </source>
</evidence>
<reference evidence="4" key="2">
    <citation type="submission" date="2025-09" db="UniProtKB">
        <authorList>
            <consortium name="Ensembl"/>
        </authorList>
    </citation>
    <scope>IDENTIFICATION</scope>
</reference>
<dbReference type="InterPro" id="IPR007110">
    <property type="entry name" value="Ig-like_dom"/>
</dbReference>
<dbReference type="GO" id="GO:0002768">
    <property type="term" value="P:immune response-regulating cell surface receptor signaling pathway"/>
    <property type="evidence" value="ECO:0007669"/>
    <property type="project" value="InterPro"/>
</dbReference>
<dbReference type="InParanoid" id="A0A672YFE9"/>
<dbReference type="RefSeq" id="XP_029986290.1">
    <property type="nucleotide sequence ID" value="XM_030130430.1"/>
</dbReference>
<dbReference type="CTD" id="151888"/>